<dbReference type="EMBL" id="UYSL01020794">
    <property type="protein sequence ID" value="VDL76163.1"/>
    <property type="molecule type" value="Genomic_DNA"/>
</dbReference>
<reference evidence="5" key="1">
    <citation type="submission" date="2017-02" db="UniProtKB">
        <authorList>
            <consortium name="WormBaseParasite"/>
        </authorList>
    </citation>
    <scope>IDENTIFICATION</scope>
</reference>
<dbReference type="Proteomes" id="UP000271162">
    <property type="component" value="Unassembled WGS sequence"/>
</dbReference>
<keyword evidence="2" id="KW-0812">Transmembrane</keyword>
<reference evidence="3 4" key="2">
    <citation type="submission" date="2018-11" db="EMBL/GenBank/DDBJ databases">
        <authorList>
            <consortium name="Pathogen Informatics"/>
        </authorList>
    </citation>
    <scope>NUCLEOTIDE SEQUENCE [LARGE SCALE GENOMIC DNA]</scope>
</reference>
<sequence length="401" mass="44685">MDDCASSRIRTRVSDLRDTVILFRGLESDVTILTGSVVQLKLSCIGFAPDEHCLSFRVAGVSGANPYLLPSTNSRAELLFILVLAFLLALSIAGSFIVWHLCWRIKKRQLISDIQLQFLFHLQQQHHEAQKITAPQPENGEMGPCEFKALMERIPKRRLYFSAEYLDDAMMANPPPVAEQFLTDLRRVIEVARERIRMRRFVPMLITIPEDHEESRYSVISEGKSDRTETGGQQESPKSDKSVDSGRESRSDSDDSSHDDEEEQQQQPQEGPIISSVRSIVSGFESRSSSSRPPQLPPPPRQPPKIAAKPKITRPPPSQIPTLLGEASPRPLQKSLALARTPSLPKTSPPRMPSERRARKGYAVFPADPMLNKSLPRRKRAIPRLMTETASTAPAAAAAAS</sequence>
<evidence type="ECO:0000313" key="3">
    <source>
        <dbReference type="EMBL" id="VDL76163.1"/>
    </source>
</evidence>
<proteinExistence type="predicted"/>
<dbReference type="PANTHER" id="PTHR39387">
    <property type="entry name" value="SHAVENOID, ISOFORM B"/>
    <property type="match status" value="1"/>
</dbReference>
<dbReference type="GO" id="GO:0005938">
    <property type="term" value="C:cell cortex"/>
    <property type="evidence" value="ECO:0007669"/>
    <property type="project" value="TreeGrafter"/>
</dbReference>
<keyword evidence="4" id="KW-1185">Reference proteome</keyword>
<evidence type="ECO:0000256" key="1">
    <source>
        <dbReference type="SAM" id="MobiDB-lite"/>
    </source>
</evidence>
<feature type="compositionally biased region" description="Pro residues" evidence="1">
    <location>
        <begin position="294"/>
        <end position="303"/>
    </location>
</feature>
<dbReference type="AlphaFoldDB" id="A0A0N4Y8L1"/>
<name>A0A0N4Y8L1_NIPBR</name>
<feature type="transmembrane region" description="Helical" evidence="2">
    <location>
        <begin position="78"/>
        <end position="102"/>
    </location>
</feature>
<organism evidence="5">
    <name type="scientific">Nippostrongylus brasiliensis</name>
    <name type="common">Rat hookworm</name>
    <dbReference type="NCBI Taxonomy" id="27835"/>
    <lineage>
        <taxon>Eukaryota</taxon>
        <taxon>Metazoa</taxon>
        <taxon>Ecdysozoa</taxon>
        <taxon>Nematoda</taxon>
        <taxon>Chromadorea</taxon>
        <taxon>Rhabditida</taxon>
        <taxon>Rhabditina</taxon>
        <taxon>Rhabditomorpha</taxon>
        <taxon>Strongyloidea</taxon>
        <taxon>Heligmosomidae</taxon>
        <taxon>Nippostrongylus</taxon>
    </lineage>
</organism>
<dbReference type="PANTHER" id="PTHR39387:SF1">
    <property type="entry name" value="SHAVENOID, ISOFORM B"/>
    <property type="match status" value="1"/>
</dbReference>
<feature type="compositionally biased region" description="Basic and acidic residues" evidence="1">
    <location>
        <begin position="237"/>
        <end position="256"/>
    </location>
</feature>
<dbReference type="STRING" id="27835.A0A0N4Y8L1"/>
<evidence type="ECO:0000256" key="2">
    <source>
        <dbReference type="SAM" id="Phobius"/>
    </source>
</evidence>
<evidence type="ECO:0000313" key="4">
    <source>
        <dbReference type="Proteomes" id="UP000271162"/>
    </source>
</evidence>
<gene>
    <name evidence="3" type="ORF">NBR_LOCUS12574</name>
</gene>
<protein>
    <submittedName>
        <fullName evidence="3 5">Uncharacterized protein</fullName>
    </submittedName>
</protein>
<keyword evidence="2" id="KW-1133">Transmembrane helix</keyword>
<dbReference type="OMA" id="DSGCDSM"/>
<keyword evidence="2" id="KW-0472">Membrane</keyword>
<accession>A0A0N4Y8L1</accession>
<feature type="region of interest" description="Disordered" evidence="1">
    <location>
        <begin position="213"/>
        <end position="378"/>
    </location>
</feature>
<dbReference type="WBParaSite" id="NBR_0001257301-mRNA-1">
    <property type="protein sequence ID" value="NBR_0001257301-mRNA-1"/>
    <property type="gene ID" value="NBR_0001257301"/>
</dbReference>
<evidence type="ECO:0000313" key="5">
    <source>
        <dbReference type="WBParaSite" id="NBR_0001257301-mRNA-1"/>
    </source>
</evidence>
<feature type="compositionally biased region" description="Low complexity" evidence="1">
    <location>
        <begin position="265"/>
        <end position="276"/>
    </location>
</feature>